<dbReference type="SUPFAM" id="SSF141523">
    <property type="entry name" value="L,D-transpeptidase catalytic domain-like"/>
    <property type="match status" value="1"/>
</dbReference>
<feature type="active site" description="Proton donor/acceptor" evidence="7">
    <location>
        <position position="344"/>
    </location>
</feature>
<keyword evidence="6 7" id="KW-0961">Cell wall biogenesis/degradation</keyword>
<organism evidence="10 11">
    <name type="scientific">Nocardioides deserti</name>
    <dbReference type="NCBI Taxonomy" id="1588644"/>
    <lineage>
        <taxon>Bacteria</taxon>
        <taxon>Bacillati</taxon>
        <taxon>Actinomycetota</taxon>
        <taxon>Actinomycetes</taxon>
        <taxon>Propionibacteriales</taxon>
        <taxon>Nocardioidaceae</taxon>
        <taxon>Nocardioides</taxon>
    </lineage>
</organism>
<dbReference type="InterPro" id="IPR041280">
    <property type="entry name" value="Big_10"/>
</dbReference>
<comment type="pathway">
    <text evidence="1 7">Cell wall biogenesis; peptidoglycan biosynthesis.</text>
</comment>
<evidence type="ECO:0000256" key="7">
    <source>
        <dbReference type="PROSITE-ProRule" id="PRU01373"/>
    </source>
</evidence>
<keyword evidence="2" id="KW-0808">Transferase</keyword>
<evidence type="ECO:0000259" key="9">
    <source>
        <dbReference type="PROSITE" id="PS52029"/>
    </source>
</evidence>
<feature type="signal peptide" evidence="8">
    <location>
        <begin position="1"/>
        <end position="30"/>
    </location>
</feature>
<evidence type="ECO:0000256" key="1">
    <source>
        <dbReference type="ARBA" id="ARBA00004752"/>
    </source>
</evidence>
<feature type="domain" description="L,D-TPase catalytic" evidence="9">
    <location>
        <begin position="260"/>
        <end position="386"/>
    </location>
</feature>
<dbReference type="CDD" id="cd16913">
    <property type="entry name" value="YkuD_like"/>
    <property type="match status" value="1"/>
</dbReference>
<dbReference type="InterPro" id="IPR050979">
    <property type="entry name" value="LD-transpeptidase"/>
</dbReference>
<evidence type="ECO:0000256" key="3">
    <source>
        <dbReference type="ARBA" id="ARBA00022960"/>
    </source>
</evidence>
<keyword evidence="5" id="KW-0012">Acyltransferase</keyword>
<dbReference type="RefSeq" id="WP_186344019.1">
    <property type="nucleotide sequence ID" value="NZ_BMMR01000001.1"/>
</dbReference>
<dbReference type="PROSITE" id="PS51257">
    <property type="entry name" value="PROKAR_LIPOPROTEIN"/>
    <property type="match status" value="1"/>
</dbReference>
<gene>
    <name evidence="10" type="ORF">H7344_00160</name>
</gene>
<dbReference type="EMBL" id="JACMYC010000001">
    <property type="protein sequence ID" value="MBC2958703.1"/>
    <property type="molecule type" value="Genomic_DNA"/>
</dbReference>
<dbReference type="Proteomes" id="UP000604001">
    <property type="component" value="Unassembled WGS sequence"/>
</dbReference>
<evidence type="ECO:0000256" key="8">
    <source>
        <dbReference type="SAM" id="SignalP"/>
    </source>
</evidence>
<dbReference type="InterPro" id="IPR038063">
    <property type="entry name" value="Transpep_catalytic_dom"/>
</dbReference>
<accession>A0ABR6U3K3</accession>
<dbReference type="Gene3D" id="2.60.40.3710">
    <property type="match status" value="1"/>
</dbReference>
<dbReference type="PANTHER" id="PTHR30582">
    <property type="entry name" value="L,D-TRANSPEPTIDASE"/>
    <property type="match status" value="1"/>
</dbReference>
<name>A0ABR6U3K3_9ACTN</name>
<evidence type="ECO:0000256" key="5">
    <source>
        <dbReference type="ARBA" id="ARBA00023315"/>
    </source>
</evidence>
<evidence type="ECO:0000256" key="2">
    <source>
        <dbReference type="ARBA" id="ARBA00022679"/>
    </source>
</evidence>
<dbReference type="PROSITE" id="PS52029">
    <property type="entry name" value="LD_TPASE"/>
    <property type="match status" value="1"/>
</dbReference>
<dbReference type="Pfam" id="PF17964">
    <property type="entry name" value="Big_10"/>
    <property type="match status" value="1"/>
</dbReference>
<dbReference type="Gene3D" id="2.40.440.10">
    <property type="entry name" value="L,D-transpeptidase catalytic domain-like"/>
    <property type="match status" value="1"/>
</dbReference>
<feature type="active site" description="Nucleophile" evidence="7">
    <location>
        <position position="362"/>
    </location>
</feature>
<dbReference type="PANTHER" id="PTHR30582:SF2">
    <property type="entry name" value="L,D-TRANSPEPTIDASE YCIB-RELATED"/>
    <property type="match status" value="1"/>
</dbReference>
<dbReference type="CDD" id="cd13432">
    <property type="entry name" value="LDT_IgD_like_2"/>
    <property type="match status" value="1"/>
</dbReference>
<keyword evidence="11" id="KW-1185">Reference proteome</keyword>
<sequence>MSERPARTPRPHARRGAALAVLAVSLPLLAACDGAAGGPGAVGPGDAGTTAVAGESTPDARIATNVRSGRPVPVDRLVEVTASDAVLRSVRLTPVGGPTEEAGRVRGTIAEDGSAWQAEDRLEPGTAYVLQARAEDADGDRVRQATRFRTVDLTLDQQTYPSLAPLDGETVGVGMPVVVTFDVPVTDRASIEEHLSVDARPEQPGTWHWLSSTEVHYRPKTYWKPGTEVSVDVDVNSVPAGDGVYGQLSRRIDFTVGDAHVYRVDARSHQMKVFSNGKLLRTLPVTTGKPGFTTRSGTKVIIEKFDVKRMNSETVGIAAGSAEAYDIHDVQWAMRLTYSGEFIHAAPWSVGSQGYANVSHGCTGLSTADAGWLYAMSRRGDVVEYVGTDRQMTLDNGFGDWNASWADYRKGSALG</sequence>
<comment type="caution">
    <text evidence="10">The sequence shown here is derived from an EMBL/GenBank/DDBJ whole genome shotgun (WGS) entry which is preliminary data.</text>
</comment>
<feature type="chain" id="PRO_5045956918" evidence="8">
    <location>
        <begin position="31"/>
        <end position="415"/>
    </location>
</feature>
<dbReference type="Gene3D" id="2.60.40.3780">
    <property type="match status" value="1"/>
</dbReference>
<proteinExistence type="predicted"/>
<keyword evidence="8" id="KW-0732">Signal</keyword>
<evidence type="ECO:0000313" key="11">
    <source>
        <dbReference type="Proteomes" id="UP000604001"/>
    </source>
</evidence>
<reference evidence="10 11" key="1">
    <citation type="submission" date="2020-08" db="EMBL/GenBank/DDBJ databases">
        <title>novel species in genus Nocardioides.</title>
        <authorList>
            <person name="Zhang G."/>
        </authorList>
    </citation>
    <scope>NUCLEOTIDE SEQUENCE [LARGE SCALE GENOMIC DNA]</scope>
    <source>
        <strain evidence="10 11">SC8A-24</strain>
    </source>
</reference>
<dbReference type="Pfam" id="PF03734">
    <property type="entry name" value="YkuD"/>
    <property type="match status" value="1"/>
</dbReference>
<evidence type="ECO:0000313" key="10">
    <source>
        <dbReference type="EMBL" id="MBC2958703.1"/>
    </source>
</evidence>
<dbReference type="InterPro" id="IPR005490">
    <property type="entry name" value="LD_TPept_cat_dom"/>
</dbReference>
<keyword evidence="4 7" id="KW-0573">Peptidoglycan synthesis</keyword>
<evidence type="ECO:0000256" key="6">
    <source>
        <dbReference type="ARBA" id="ARBA00023316"/>
    </source>
</evidence>
<evidence type="ECO:0000256" key="4">
    <source>
        <dbReference type="ARBA" id="ARBA00022984"/>
    </source>
</evidence>
<protein>
    <submittedName>
        <fullName evidence="10">L,D-transpeptidase family protein</fullName>
    </submittedName>
</protein>
<keyword evidence="3 7" id="KW-0133">Cell shape</keyword>